<keyword evidence="5" id="KW-0378">Hydrolase</keyword>
<dbReference type="GO" id="GO:0047714">
    <property type="term" value="F:galactolipase activity"/>
    <property type="evidence" value="ECO:0007669"/>
    <property type="project" value="UniProtKB-ARBA"/>
</dbReference>
<keyword evidence="3" id="KW-0150">Chloroplast</keyword>
<dbReference type="GO" id="GO:0009507">
    <property type="term" value="C:chloroplast"/>
    <property type="evidence" value="ECO:0007669"/>
    <property type="project" value="UniProtKB-SubCell"/>
</dbReference>
<accession>A0A5J5AVH1</accession>
<comment type="subcellular location">
    <subcellularLocation>
        <location evidence="1">Plastid</location>
        <location evidence="1">Chloroplast</location>
    </subcellularLocation>
</comment>
<comment type="similarity">
    <text evidence="2">Belongs to the AB hydrolase superfamily. Lipase family.</text>
</comment>
<gene>
    <name evidence="10" type="ORF">F0562_031129</name>
</gene>
<evidence type="ECO:0000259" key="9">
    <source>
        <dbReference type="Pfam" id="PF01764"/>
    </source>
</evidence>
<sequence>MVGSSPHVTRPSTSTLAQKAPNINVAIHNGICHGRWIGFVAVSSDEKVKRLGWRDIVIVFRGTVTNPEWIANIMSSLTSARLDPLNAQPDVKVELGFLTLYTSEDSDCKFGVKSCREQLLSEVSRIINEYKREEISITISGHSMGSSIALLLAYDIAELGLNKYFPSQEIPITVYSFGGPRVGNSCFKRRCEELGVKVLRIVNINDPITKLPGVIFNEKFNVLGGKYELPWKNSCYVHVGVELALHFFDMQNPSCVHDLDTYIRSLKCSKRDHTRRNMVDVMNNIARKFLLRTQGVKASNLFNLRIDETLAL</sequence>
<evidence type="ECO:0000256" key="2">
    <source>
        <dbReference type="ARBA" id="ARBA00010701"/>
    </source>
</evidence>
<dbReference type="InterPro" id="IPR002921">
    <property type="entry name" value="Fungal_lipase-type"/>
</dbReference>
<evidence type="ECO:0000256" key="1">
    <source>
        <dbReference type="ARBA" id="ARBA00004229"/>
    </source>
</evidence>
<evidence type="ECO:0000313" key="10">
    <source>
        <dbReference type="EMBL" id="KAA8533437.1"/>
    </source>
</evidence>
<keyword evidence="11" id="KW-1185">Reference proteome</keyword>
<reference evidence="10 11" key="1">
    <citation type="submission" date="2019-09" db="EMBL/GenBank/DDBJ databases">
        <title>A chromosome-level genome assembly of the Chinese tupelo Nyssa sinensis.</title>
        <authorList>
            <person name="Yang X."/>
            <person name="Kang M."/>
            <person name="Yang Y."/>
            <person name="Xiong H."/>
            <person name="Wang M."/>
            <person name="Zhang Z."/>
            <person name="Wang Z."/>
            <person name="Wu H."/>
            <person name="Ma T."/>
            <person name="Liu J."/>
            <person name="Xi Z."/>
        </authorList>
    </citation>
    <scope>NUCLEOTIDE SEQUENCE [LARGE SCALE GENOMIC DNA]</scope>
    <source>
        <strain evidence="10">J267</strain>
        <tissue evidence="10">Leaf</tissue>
    </source>
</reference>
<dbReference type="EMBL" id="CM018041">
    <property type="protein sequence ID" value="KAA8533437.1"/>
    <property type="molecule type" value="Genomic_DNA"/>
</dbReference>
<evidence type="ECO:0000256" key="3">
    <source>
        <dbReference type="ARBA" id="ARBA00022528"/>
    </source>
</evidence>
<dbReference type="Pfam" id="PF01764">
    <property type="entry name" value="Lipase_3"/>
    <property type="match status" value="1"/>
</dbReference>
<dbReference type="Gene3D" id="3.40.50.1820">
    <property type="entry name" value="alpha/beta hydrolase"/>
    <property type="match status" value="1"/>
</dbReference>
<evidence type="ECO:0000256" key="4">
    <source>
        <dbReference type="ARBA" id="ARBA00022640"/>
    </source>
</evidence>
<dbReference type="SUPFAM" id="SSF53474">
    <property type="entry name" value="alpha/beta-Hydrolases"/>
    <property type="match status" value="1"/>
</dbReference>
<feature type="domain" description="Fungal lipase-type" evidence="9">
    <location>
        <begin position="57"/>
        <end position="214"/>
    </location>
</feature>
<evidence type="ECO:0000313" key="11">
    <source>
        <dbReference type="Proteomes" id="UP000325577"/>
    </source>
</evidence>
<dbReference type="GO" id="GO:0016042">
    <property type="term" value="P:lipid catabolic process"/>
    <property type="evidence" value="ECO:0007669"/>
    <property type="project" value="UniProtKB-KW"/>
</dbReference>
<dbReference type="OrthoDB" id="426718at2759"/>
<dbReference type="PANTHER" id="PTHR31403:SF4">
    <property type="entry name" value="PHOSPHOLIPASE A1-IALPHA2, CHLOROPLASTIC"/>
    <property type="match status" value="1"/>
</dbReference>
<dbReference type="CDD" id="cd00519">
    <property type="entry name" value="Lipase_3"/>
    <property type="match status" value="1"/>
</dbReference>
<name>A0A5J5AVH1_9ASTE</name>
<evidence type="ECO:0000256" key="8">
    <source>
        <dbReference type="ARBA" id="ARBA00023098"/>
    </source>
</evidence>
<evidence type="ECO:0000256" key="5">
    <source>
        <dbReference type="ARBA" id="ARBA00022801"/>
    </source>
</evidence>
<organism evidence="10 11">
    <name type="scientific">Nyssa sinensis</name>
    <dbReference type="NCBI Taxonomy" id="561372"/>
    <lineage>
        <taxon>Eukaryota</taxon>
        <taxon>Viridiplantae</taxon>
        <taxon>Streptophyta</taxon>
        <taxon>Embryophyta</taxon>
        <taxon>Tracheophyta</taxon>
        <taxon>Spermatophyta</taxon>
        <taxon>Magnoliopsida</taxon>
        <taxon>eudicotyledons</taxon>
        <taxon>Gunneridae</taxon>
        <taxon>Pentapetalae</taxon>
        <taxon>asterids</taxon>
        <taxon>Cornales</taxon>
        <taxon>Nyssaceae</taxon>
        <taxon>Nyssa</taxon>
    </lineage>
</organism>
<dbReference type="Proteomes" id="UP000325577">
    <property type="component" value="Linkage Group LG18"/>
</dbReference>
<evidence type="ECO:0000256" key="7">
    <source>
        <dbReference type="ARBA" id="ARBA00022963"/>
    </source>
</evidence>
<dbReference type="AlphaFoldDB" id="A0A5J5AVH1"/>
<dbReference type="InterPro" id="IPR029058">
    <property type="entry name" value="AB_hydrolase_fold"/>
</dbReference>
<evidence type="ECO:0000256" key="6">
    <source>
        <dbReference type="ARBA" id="ARBA00022946"/>
    </source>
</evidence>
<keyword evidence="8" id="KW-0443">Lipid metabolism</keyword>
<keyword evidence="6" id="KW-0809">Transit peptide</keyword>
<keyword evidence="7" id="KW-0442">Lipid degradation</keyword>
<dbReference type="GO" id="GO:0008970">
    <property type="term" value="F:phospholipase A1 activity"/>
    <property type="evidence" value="ECO:0007669"/>
    <property type="project" value="UniProtKB-ARBA"/>
</dbReference>
<proteinExistence type="inferred from homology"/>
<keyword evidence="4" id="KW-0934">Plastid</keyword>
<dbReference type="PANTHER" id="PTHR31403">
    <property type="entry name" value="PHOSPHOLIPASE A1-IBETA2, CHLOROPLASTIC"/>
    <property type="match status" value="1"/>
</dbReference>
<protein>
    <recommendedName>
        <fullName evidence="9">Fungal lipase-type domain-containing protein</fullName>
    </recommendedName>
</protein>